<sequence>MLTLITGKPGSFKTAKTASLAIQYLKEGRPVYTNIDEFDYEGVQKLPENNDWRQTPDGSVIIYDEAQQFDFFQYKGREKLSSDARVKELEVHRHTGHDIILVTQSPNFIHNHVLSLVGMHYHLHRAYGRGYADVFLWRYAVMQPDSTGGKNKAESHEKFKPDSKIFDQYKSTTIDTHKLKIPPIYFKLGGFLLAVILLITYMVFGSDNPFLSASKIKENADIASGNKQPNQVVGSQAASVTTDKITNLDLECRKGVNVEKPECVEWFNNLSSSGSSVEKTSITYNPNKPYETQLPENFTIQVNDYPRLSGCMTLSNGQLVGIDQQGNYMSSISQSDCKKYMNGYRPFDYSAQSTQRQNPTPNSIPQNNQQLQSSELSL</sequence>
<dbReference type="InterPro" id="IPR027417">
    <property type="entry name" value="P-loop_NTPase"/>
</dbReference>
<feature type="region of interest" description="Disordered" evidence="1">
    <location>
        <begin position="349"/>
        <end position="378"/>
    </location>
</feature>
<reference evidence="5" key="1">
    <citation type="journal article" date="2012" name="PLoS ONE">
        <title>The success of Acinetobacter species; genetic, metabolic and virulence attributes.</title>
        <authorList>
            <person name="Peleg A.Y."/>
            <person name="de Breij A."/>
            <person name="Adams M.D."/>
            <person name="Cerqueira G.M."/>
            <person name="Mocali S."/>
            <person name="Galardini M."/>
            <person name="Nibbering P.H."/>
            <person name="Earl A.M."/>
            <person name="Ward D.V."/>
            <person name="Paterson D.L."/>
            <person name="Seifert H."/>
            <person name="Dijkshoorn L."/>
        </authorList>
    </citation>
    <scope>NUCLEOTIDE SEQUENCE [LARGE SCALE GENOMIC DNA]</scope>
    <source>
        <strain evidence="5">SH205</strain>
    </source>
</reference>
<dbReference type="AlphaFoldDB" id="D0SIR0"/>
<gene>
    <name evidence="4" type="ORF">HMPREF0026_01008</name>
</gene>
<dbReference type="Proteomes" id="UP000018442">
    <property type="component" value="Unassembled WGS sequence"/>
</dbReference>
<dbReference type="Pfam" id="PF05707">
    <property type="entry name" value="Zot"/>
    <property type="match status" value="1"/>
</dbReference>
<accession>D0SIR0</accession>
<feature type="domain" description="Zona occludens toxin N-terminal" evidence="3">
    <location>
        <begin position="1"/>
        <end position="173"/>
    </location>
</feature>
<dbReference type="Gene3D" id="3.40.50.300">
    <property type="entry name" value="P-loop containing nucleotide triphosphate hydrolases"/>
    <property type="match status" value="1"/>
</dbReference>
<evidence type="ECO:0000259" key="3">
    <source>
        <dbReference type="Pfam" id="PF05707"/>
    </source>
</evidence>
<dbReference type="HOGENOM" id="CLU_044039_1_0_6"/>
<evidence type="ECO:0000256" key="1">
    <source>
        <dbReference type="SAM" id="MobiDB-lite"/>
    </source>
</evidence>
<dbReference type="EMBL" id="GG705011">
    <property type="protein sequence ID" value="EEY93732.1"/>
    <property type="molecule type" value="Genomic_DNA"/>
</dbReference>
<proteinExistence type="predicted"/>
<evidence type="ECO:0000313" key="5">
    <source>
        <dbReference type="Proteomes" id="UP000018442"/>
    </source>
</evidence>
<dbReference type="InterPro" id="IPR008900">
    <property type="entry name" value="Zot_N"/>
</dbReference>
<organism evidence="4 5">
    <name type="scientific">Acinetobacter junii SH205</name>
    <dbReference type="NCBI Taxonomy" id="575587"/>
    <lineage>
        <taxon>Bacteria</taxon>
        <taxon>Pseudomonadati</taxon>
        <taxon>Pseudomonadota</taxon>
        <taxon>Gammaproteobacteria</taxon>
        <taxon>Moraxellales</taxon>
        <taxon>Moraxellaceae</taxon>
        <taxon>Acinetobacter</taxon>
    </lineage>
</organism>
<protein>
    <submittedName>
        <fullName evidence="4">Zonula occludens toxin (Zot)</fullName>
    </submittedName>
</protein>
<keyword evidence="2" id="KW-1133">Transmembrane helix</keyword>
<feature type="compositionally biased region" description="Low complexity" evidence="1">
    <location>
        <begin position="369"/>
        <end position="378"/>
    </location>
</feature>
<keyword evidence="2" id="KW-0812">Transmembrane</keyword>
<feature type="compositionally biased region" description="Polar residues" evidence="1">
    <location>
        <begin position="350"/>
        <end position="368"/>
    </location>
</feature>
<evidence type="ECO:0000256" key="2">
    <source>
        <dbReference type="SAM" id="Phobius"/>
    </source>
</evidence>
<feature type="transmembrane region" description="Helical" evidence="2">
    <location>
        <begin position="184"/>
        <end position="204"/>
    </location>
</feature>
<dbReference type="RefSeq" id="WP_005402643.1">
    <property type="nucleotide sequence ID" value="NZ_GG705011.1"/>
</dbReference>
<name>D0SIR0_ACIJU</name>
<keyword evidence="2" id="KW-0472">Membrane</keyword>
<evidence type="ECO:0000313" key="4">
    <source>
        <dbReference type="EMBL" id="EEY93732.1"/>
    </source>
</evidence>